<feature type="compositionally biased region" description="Basic and acidic residues" evidence="2">
    <location>
        <begin position="1"/>
        <end position="10"/>
    </location>
</feature>
<keyword evidence="1" id="KW-0694">RNA-binding</keyword>
<name>A0A1Y2F8K7_9FUNG</name>
<dbReference type="STRING" id="1754190.A0A1Y2F8K7"/>
<gene>
    <name evidence="4" type="ORF">LY90DRAFT_500854</name>
</gene>
<evidence type="ECO:0000313" key="4">
    <source>
        <dbReference type="EMBL" id="ORY79245.1"/>
    </source>
</evidence>
<feature type="compositionally biased region" description="Basic and acidic residues" evidence="2">
    <location>
        <begin position="20"/>
        <end position="29"/>
    </location>
</feature>
<dbReference type="Gene3D" id="3.40.50.150">
    <property type="entry name" value="Vaccinia Virus protein VP39"/>
    <property type="match status" value="1"/>
</dbReference>
<feature type="domain" description="RRM" evidence="3">
    <location>
        <begin position="105"/>
        <end position="179"/>
    </location>
</feature>
<dbReference type="GO" id="GO:0003723">
    <property type="term" value="F:RNA binding"/>
    <property type="evidence" value="ECO:0007669"/>
    <property type="project" value="UniProtKB-UniRule"/>
</dbReference>
<dbReference type="SMART" id="SM00360">
    <property type="entry name" value="RRM"/>
    <property type="match status" value="1"/>
</dbReference>
<dbReference type="InterPro" id="IPR000504">
    <property type="entry name" value="RRM_dom"/>
</dbReference>
<dbReference type="InterPro" id="IPR012677">
    <property type="entry name" value="Nucleotide-bd_a/b_plait_sf"/>
</dbReference>
<proteinExistence type="predicted"/>
<dbReference type="OrthoDB" id="10250660at2759"/>
<comment type="caution">
    <text evidence="4">The sequence shown here is derived from an EMBL/GenBank/DDBJ whole genome shotgun (WGS) entry which is preliminary data.</text>
</comment>
<dbReference type="PROSITE" id="PS50102">
    <property type="entry name" value="RRM"/>
    <property type="match status" value="1"/>
</dbReference>
<accession>A0A1Y2F8K7</accession>
<dbReference type="EMBL" id="MCOG01000015">
    <property type="protein sequence ID" value="ORY79245.1"/>
    <property type="molecule type" value="Genomic_DNA"/>
</dbReference>
<feature type="compositionally biased region" description="Low complexity" evidence="2">
    <location>
        <begin position="34"/>
        <end position="69"/>
    </location>
</feature>
<dbReference type="InterPro" id="IPR029063">
    <property type="entry name" value="SAM-dependent_MTases_sf"/>
</dbReference>
<keyword evidence="5" id="KW-1185">Reference proteome</keyword>
<dbReference type="InterPro" id="IPR045850">
    <property type="entry name" value="TRM2_met"/>
</dbReference>
<dbReference type="PANTHER" id="PTHR45904:SF2">
    <property type="entry name" value="TRNA (URACIL-5-)-METHYLTRANSFERASE HOMOLOG A"/>
    <property type="match status" value="1"/>
</dbReference>
<dbReference type="Gene3D" id="2.40.50.1070">
    <property type="match status" value="1"/>
</dbReference>
<dbReference type="InterPro" id="IPR035979">
    <property type="entry name" value="RBD_domain_sf"/>
</dbReference>
<organism evidence="4 5">
    <name type="scientific">Neocallimastix californiae</name>
    <dbReference type="NCBI Taxonomy" id="1754190"/>
    <lineage>
        <taxon>Eukaryota</taxon>
        <taxon>Fungi</taxon>
        <taxon>Fungi incertae sedis</taxon>
        <taxon>Chytridiomycota</taxon>
        <taxon>Chytridiomycota incertae sedis</taxon>
        <taxon>Neocallimastigomycetes</taxon>
        <taxon>Neocallimastigales</taxon>
        <taxon>Neocallimastigaceae</taxon>
        <taxon>Neocallimastix</taxon>
    </lineage>
</organism>
<protein>
    <recommendedName>
        <fullName evidence="3">RRM domain-containing protein</fullName>
    </recommendedName>
</protein>
<dbReference type="Proteomes" id="UP000193920">
    <property type="component" value="Unassembled WGS sequence"/>
</dbReference>
<dbReference type="AlphaFoldDB" id="A0A1Y2F8K7"/>
<feature type="region of interest" description="Disordered" evidence="2">
    <location>
        <begin position="1"/>
        <end position="101"/>
    </location>
</feature>
<evidence type="ECO:0000313" key="5">
    <source>
        <dbReference type="Proteomes" id="UP000193920"/>
    </source>
</evidence>
<dbReference type="SUPFAM" id="SSF54928">
    <property type="entry name" value="RNA-binding domain, RBD"/>
    <property type="match status" value="1"/>
</dbReference>
<feature type="compositionally biased region" description="Basic and acidic residues" evidence="2">
    <location>
        <begin position="193"/>
        <end position="205"/>
    </location>
</feature>
<dbReference type="Pfam" id="PF00076">
    <property type="entry name" value="RRM_1"/>
    <property type="match status" value="1"/>
</dbReference>
<feature type="compositionally biased region" description="Basic and acidic residues" evidence="2">
    <location>
        <begin position="90"/>
        <end position="101"/>
    </location>
</feature>
<evidence type="ECO:0000259" key="3">
    <source>
        <dbReference type="PROSITE" id="PS50102"/>
    </source>
</evidence>
<sequence>MEDNTNKRTIDTTTQEVENDNCKKVKIDDQQIESNNDNSSSNNEVSMTSIEENSSVETSTVTEITENSTVKSSAVTPETIIEEKEDSDNKEDNNKKEETEVQTEFKIKIEKLPQYINIPDLRKIFQKYELRFWKCKTNLKWDFAFASFKSEEERQDAIKKLNGLKIKTSNIVVIPINDKFEKRPNNISRKGKVKEPEPEDTRTPNEKLMDQVTPFWRFEYKKQIFKKTRINKKVLSAIVREFNQKGRYMEEKQKSQLGWVKIASEANRGLICPMDEVVKSPVLTHYRNKCEFTIGHDFEDMIIIQVHPQDLTRERMEQEKKNLVTFFTDLMTKIPDLHITSLLFQESDEVSNGATEKTEMEVLMGSKYAHETLLGINFRISPNAFFQVNTDATQLLYTTIRDWCIDSVDKDKKIVLLDILFIYIYMYI</sequence>
<dbReference type="SUPFAM" id="SSF53335">
    <property type="entry name" value="S-adenosyl-L-methionine-dependent methyltransferases"/>
    <property type="match status" value="1"/>
</dbReference>
<dbReference type="Gene3D" id="3.30.70.330">
    <property type="match status" value="1"/>
</dbReference>
<reference evidence="4 5" key="1">
    <citation type="submission" date="2016-08" db="EMBL/GenBank/DDBJ databases">
        <title>A Parts List for Fungal Cellulosomes Revealed by Comparative Genomics.</title>
        <authorList>
            <consortium name="DOE Joint Genome Institute"/>
            <person name="Haitjema C.H."/>
            <person name="Gilmore S.P."/>
            <person name="Henske J.K."/>
            <person name="Solomon K.V."/>
            <person name="De Groot R."/>
            <person name="Kuo A."/>
            <person name="Mondo S.J."/>
            <person name="Salamov A.A."/>
            <person name="Labutti K."/>
            <person name="Zhao Z."/>
            <person name="Chiniquy J."/>
            <person name="Barry K."/>
            <person name="Brewer H.M."/>
            <person name="Purvine S.O."/>
            <person name="Wright A.T."/>
            <person name="Boxma B."/>
            <person name="Van Alen T."/>
            <person name="Hackstein J.H."/>
            <person name="Baker S.E."/>
            <person name="Grigoriev I.V."/>
            <person name="O'Malley M.A."/>
        </authorList>
    </citation>
    <scope>NUCLEOTIDE SEQUENCE [LARGE SCALE GENOMIC DNA]</scope>
    <source>
        <strain evidence="4 5">G1</strain>
    </source>
</reference>
<dbReference type="PANTHER" id="PTHR45904">
    <property type="entry name" value="TRNA (URACIL-5-)-METHYLTRANSFERASE"/>
    <property type="match status" value="1"/>
</dbReference>
<evidence type="ECO:0000256" key="1">
    <source>
        <dbReference type="PROSITE-ProRule" id="PRU00176"/>
    </source>
</evidence>
<evidence type="ECO:0000256" key="2">
    <source>
        <dbReference type="SAM" id="MobiDB-lite"/>
    </source>
</evidence>
<feature type="region of interest" description="Disordered" evidence="2">
    <location>
        <begin position="183"/>
        <end position="205"/>
    </location>
</feature>